<protein>
    <submittedName>
        <fullName evidence="1">Uncharacterized protein</fullName>
    </submittedName>
</protein>
<evidence type="ECO:0000313" key="2">
    <source>
        <dbReference type="Proteomes" id="UP000637628"/>
    </source>
</evidence>
<organism evidence="1 2">
    <name type="scientific">Paractinoplanes durhamensis</name>
    <dbReference type="NCBI Taxonomy" id="113563"/>
    <lineage>
        <taxon>Bacteria</taxon>
        <taxon>Bacillati</taxon>
        <taxon>Actinomycetota</taxon>
        <taxon>Actinomycetes</taxon>
        <taxon>Micromonosporales</taxon>
        <taxon>Micromonosporaceae</taxon>
        <taxon>Paractinoplanes</taxon>
    </lineage>
</organism>
<name>A0ABQ3YXS2_9ACTN</name>
<evidence type="ECO:0000313" key="1">
    <source>
        <dbReference type="EMBL" id="GIE02396.1"/>
    </source>
</evidence>
<keyword evidence="2" id="KW-1185">Reference proteome</keyword>
<proteinExistence type="predicted"/>
<dbReference type="Proteomes" id="UP000637628">
    <property type="component" value="Unassembled WGS sequence"/>
</dbReference>
<gene>
    <name evidence="1" type="ORF">Adu01nite_37460</name>
</gene>
<dbReference type="EMBL" id="BOML01000031">
    <property type="protein sequence ID" value="GIE02396.1"/>
    <property type="molecule type" value="Genomic_DNA"/>
</dbReference>
<comment type="caution">
    <text evidence="1">The sequence shown here is derived from an EMBL/GenBank/DDBJ whole genome shotgun (WGS) entry which is preliminary data.</text>
</comment>
<accession>A0ABQ3YXS2</accession>
<reference evidence="1 2" key="1">
    <citation type="submission" date="2021-01" db="EMBL/GenBank/DDBJ databases">
        <title>Whole genome shotgun sequence of Actinoplanes durhamensis NBRC 14914.</title>
        <authorList>
            <person name="Komaki H."/>
            <person name="Tamura T."/>
        </authorList>
    </citation>
    <scope>NUCLEOTIDE SEQUENCE [LARGE SCALE GENOMIC DNA]</scope>
    <source>
        <strain evidence="1 2">NBRC 14914</strain>
    </source>
</reference>
<sequence>MTVDPDVTRGVMNQLLYPIDGAPDLSDATAARLVDNMIDGQVYSTVVADFAAAIDQVLRDGALHPQTAAISGRYSEAELLEFLRRVAQRLAERKPWPPPLFTKLDVAEWPSFGDATVLGRIDRPMHAVKGAIKHQFDAVPAGDGKLPVLILQLRTGEAVAVMGSVDPRATSFVLLYRGQDDPAEVLAHFRELTRFRPGDIVAV</sequence>